<evidence type="ECO:0000313" key="2">
    <source>
        <dbReference type="EMBL" id="KAK3299772.1"/>
    </source>
</evidence>
<keyword evidence="3" id="KW-1185">Reference proteome</keyword>
<gene>
    <name evidence="2" type="ORF">B0H64DRAFT_447633</name>
</gene>
<feature type="compositionally biased region" description="Acidic residues" evidence="1">
    <location>
        <begin position="812"/>
        <end position="821"/>
    </location>
</feature>
<evidence type="ECO:0000313" key="3">
    <source>
        <dbReference type="Proteomes" id="UP001278766"/>
    </source>
</evidence>
<reference evidence="2" key="2">
    <citation type="submission" date="2023-06" db="EMBL/GenBank/DDBJ databases">
        <authorList>
            <consortium name="Lawrence Berkeley National Laboratory"/>
            <person name="Haridas S."/>
            <person name="Hensen N."/>
            <person name="Bonometti L."/>
            <person name="Westerberg I."/>
            <person name="Brannstrom I.O."/>
            <person name="Guillou S."/>
            <person name="Cros-Aarteil S."/>
            <person name="Calhoun S."/>
            <person name="Kuo A."/>
            <person name="Mondo S."/>
            <person name="Pangilinan J."/>
            <person name="Riley R."/>
            <person name="Labutti K."/>
            <person name="Andreopoulos B."/>
            <person name="Lipzen A."/>
            <person name="Chen C."/>
            <person name="Yanf M."/>
            <person name="Daum C."/>
            <person name="Ng V."/>
            <person name="Clum A."/>
            <person name="Steindorff A."/>
            <person name="Ohm R."/>
            <person name="Martin F."/>
            <person name="Silar P."/>
            <person name="Natvig D."/>
            <person name="Lalanne C."/>
            <person name="Gautier V."/>
            <person name="Ament-Velasquez S.L."/>
            <person name="Kruys A."/>
            <person name="Hutchinson M.I."/>
            <person name="Powell A.J."/>
            <person name="Barry K."/>
            <person name="Miller A.N."/>
            <person name="Grigoriev I.V."/>
            <person name="Debuchy R."/>
            <person name="Gladieux P."/>
            <person name="Thoren M.H."/>
            <person name="Johannesson H."/>
        </authorList>
    </citation>
    <scope>NUCLEOTIDE SEQUENCE</scope>
    <source>
        <strain evidence="2">CBS 168.71</strain>
    </source>
</reference>
<name>A0AAE0HP53_9PEZI</name>
<feature type="compositionally biased region" description="Acidic residues" evidence="1">
    <location>
        <begin position="611"/>
        <end position="620"/>
    </location>
</feature>
<feature type="compositionally biased region" description="Basic and acidic residues" evidence="1">
    <location>
        <begin position="889"/>
        <end position="909"/>
    </location>
</feature>
<dbReference type="AlphaFoldDB" id="A0AAE0HP53"/>
<organism evidence="2 3">
    <name type="scientific">Chaetomium fimeti</name>
    <dbReference type="NCBI Taxonomy" id="1854472"/>
    <lineage>
        <taxon>Eukaryota</taxon>
        <taxon>Fungi</taxon>
        <taxon>Dikarya</taxon>
        <taxon>Ascomycota</taxon>
        <taxon>Pezizomycotina</taxon>
        <taxon>Sordariomycetes</taxon>
        <taxon>Sordariomycetidae</taxon>
        <taxon>Sordariales</taxon>
        <taxon>Chaetomiaceae</taxon>
        <taxon>Chaetomium</taxon>
    </lineage>
</organism>
<feature type="region of interest" description="Disordered" evidence="1">
    <location>
        <begin position="808"/>
        <end position="846"/>
    </location>
</feature>
<dbReference type="EMBL" id="JAUEPN010000001">
    <property type="protein sequence ID" value="KAK3299772.1"/>
    <property type="molecule type" value="Genomic_DNA"/>
</dbReference>
<proteinExistence type="predicted"/>
<reference evidence="2" key="1">
    <citation type="journal article" date="2023" name="Mol. Phylogenet. Evol.">
        <title>Genome-scale phylogeny and comparative genomics of the fungal order Sordariales.</title>
        <authorList>
            <person name="Hensen N."/>
            <person name="Bonometti L."/>
            <person name="Westerberg I."/>
            <person name="Brannstrom I.O."/>
            <person name="Guillou S."/>
            <person name="Cros-Aarteil S."/>
            <person name="Calhoun S."/>
            <person name="Haridas S."/>
            <person name="Kuo A."/>
            <person name="Mondo S."/>
            <person name="Pangilinan J."/>
            <person name="Riley R."/>
            <person name="LaButti K."/>
            <person name="Andreopoulos B."/>
            <person name="Lipzen A."/>
            <person name="Chen C."/>
            <person name="Yan M."/>
            <person name="Daum C."/>
            <person name="Ng V."/>
            <person name="Clum A."/>
            <person name="Steindorff A."/>
            <person name="Ohm R.A."/>
            <person name="Martin F."/>
            <person name="Silar P."/>
            <person name="Natvig D.O."/>
            <person name="Lalanne C."/>
            <person name="Gautier V."/>
            <person name="Ament-Velasquez S.L."/>
            <person name="Kruys A."/>
            <person name="Hutchinson M.I."/>
            <person name="Powell A.J."/>
            <person name="Barry K."/>
            <person name="Miller A.N."/>
            <person name="Grigoriev I.V."/>
            <person name="Debuchy R."/>
            <person name="Gladieux P."/>
            <person name="Hiltunen Thoren M."/>
            <person name="Johannesson H."/>
        </authorList>
    </citation>
    <scope>NUCLEOTIDE SEQUENCE</scope>
    <source>
        <strain evidence="2">CBS 168.71</strain>
    </source>
</reference>
<accession>A0AAE0HP53</accession>
<feature type="compositionally biased region" description="Polar residues" evidence="1">
    <location>
        <begin position="824"/>
        <end position="836"/>
    </location>
</feature>
<feature type="region of interest" description="Disordered" evidence="1">
    <location>
        <begin position="858"/>
        <end position="926"/>
    </location>
</feature>
<feature type="compositionally biased region" description="Low complexity" evidence="1">
    <location>
        <begin position="484"/>
        <end position="504"/>
    </location>
</feature>
<feature type="region of interest" description="Disordered" evidence="1">
    <location>
        <begin position="433"/>
        <end position="515"/>
    </location>
</feature>
<feature type="region of interest" description="Disordered" evidence="1">
    <location>
        <begin position="710"/>
        <end position="737"/>
    </location>
</feature>
<dbReference type="Proteomes" id="UP001278766">
    <property type="component" value="Unassembled WGS sequence"/>
</dbReference>
<feature type="compositionally biased region" description="Acidic residues" evidence="1">
    <location>
        <begin position="586"/>
        <end position="602"/>
    </location>
</feature>
<comment type="caution">
    <text evidence="2">The sequence shown here is derived from an EMBL/GenBank/DDBJ whole genome shotgun (WGS) entry which is preliminary data.</text>
</comment>
<feature type="region of interest" description="Disordered" evidence="1">
    <location>
        <begin position="567"/>
        <end position="643"/>
    </location>
</feature>
<sequence length="926" mass="100430">MRTTTGKKKSSPLAIVRKPFGAVFRGGPFKPTAKGVKSFIKAIGKAVTCRNSEAVETINHRGLSNAAPDEVPIFAKPSTEQVAHPDVSSPRPIGTTTQVDVVTKRTVDTTKPTITVVAQCTLLTEATPVLNIESPLEISRDAIVTEDITPLQGEETVACAEVMVAPTERVSPPLDITSEAELVMPEPTPVAETFTTIDSASDSPVAEAESSEVPTIVRAEAPEVATIVCIEPVAIKCALDTNLEDTQEPTQTVPPHEDTIFNTEVTALNDQEPTVQDIPPAANTDAVPAVMEDSDTDDQAVVGEILQNDDDLEVETDTESEAEEVDHPLGIYVMGASHKGEEAATTPKPAVPVYPVIYEDDYDAAVSSTIDVRFEEFFNIGFPWSVPQLVERKAKSDREILQEGLANRPTPRLNPRNVRLAKAARELTIDGPLRMQDAEKATAPSTIQEVETRPVDEAGTPTTQMVETPSKHRTAEGIQMMRDSASWNHSRSSSSGSSVASASSTPCPDTPVTEYSLTPTKGEAVAGANAGKIAPIRIMEETEVVGAEHTVGLRLVLNPDAHEQYLTASPDGEQVDTCFLPPNGDSDGEEAEQTSFDTDEFSSEASSDFVENPEDEDDYQADVTPEPFERPSTPEPTSEDSYTADYKVDDTQEQADQAEENEEQAEQGSDVFDFAGVECDHFCAEGCFGFLDVFGWDLLRREEVVEGEGDETLIGGDPYDDRDRDMEGECRDEGGLGLECIPEDDESDIEMPDMELLNRIAAKVEEGGALLRAVAAEQKAERATAESAAKVNQVSFWDREPSCATSNMSWADIDEYDDEPEPTTMESTAAKATQSEGAAKVNHVSFWDREPSCATSSMSWADIDEYDDEPGPTTVGGTAAKATELEQEPEQKPERDTEEKRVSFWDREPSCATSSMSWADIDEFDD</sequence>
<feature type="compositionally biased region" description="Basic and acidic residues" evidence="1">
    <location>
        <begin position="719"/>
        <end position="734"/>
    </location>
</feature>
<protein>
    <submittedName>
        <fullName evidence="2">Uncharacterized protein</fullName>
    </submittedName>
</protein>
<dbReference type="RefSeq" id="XP_062663286.1">
    <property type="nucleotide sequence ID" value="XM_062807008.1"/>
</dbReference>
<evidence type="ECO:0000256" key="1">
    <source>
        <dbReference type="SAM" id="MobiDB-lite"/>
    </source>
</evidence>
<dbReference type="GeneID" id="87843956"/>